<keyword evidence="4" id="KW-0408">Iron</keyword>
<comment type="caution">
    <text evidence="7">The sequence shown here is derived from an EMBL/GenBank/DDBJ whole genome shotgun (WGS) entry which is preliminary data.</text>
</comment>
<dbReference type="PROSITE" id="PS00645">
    <property type="entry name" value="COMPLEX1_51K_2"/>
    <property type="match status" value="1"/>
</dbReference>
<dbReference type="Gene3D" id="1.20.1440.230">
    <property type="entry name" value="NADH-ubiquinone oxidoreductase 51kDa subunit, iron-sulphur binding domain"/>
    <property type="match status" value="1"/>
</dbReference>
<proteinExistence type="inferred from homology"/>
<dbReference type="Pfam" id="PF10589">
    <property type="entry name" value="NADH_4Fe-4S"/>
    <property type="match status" value="1"/>
</dbReference>
<dbReference type="Pfam" id="PF01512">
    <property type="entry name" value="Complex1_51K"/>
    <property type="match status" value="1"/>
</dbReference>
<evidence type="ECO:0000256" key="3">
    <source>
        <dbReference type="ARBA" id="ARBA00022723"/>
    </source>
</evidence>
<dbReference type="Gene3D" id="3.40.50.11540">
    <property type="entry name" value="NADH-ubiquinone oxidoreductase 51kDa subunit"/>
    <property type="match status" value="1"/>
</dbReference>
<evidence type="ECO:0000256" key="2">
    <source>
        <dbReference type="ARBA" id="ARBA00022485"/>
    </source>
</evidence>
<accession>A0A519BBK8</accession>
<dbReference type="SUPFAM" id="SSF140490">
    <property type="entry name" value="Nqo1C-terminal domain-like"/>
    <property type="match status" value="1"/>
</dbReference>
<dbReference type="GO" id="GO:0051539">
    <property type="term" value="F:4 iron, 4 sulfur cluster binding"/>
    <property type="evidence" value="ECO:0007669"/>
    <property type="project" value="UniProtKB-KW"/>
</dbReference>
<gene>
    <name evidence="7" type="ORF">EVJ47_05730</name>
</gene>
<dbReference type="PANTHER" id="PTHR43578:SF3">
    <property type="entry name" value="NADH-QUINONE OXIDOREDUCTASE SUBUNIT F"/>
    <property type="match status" value="1"/>
</dbReference>
<dbReference type="EMBL" id="SGBD01000002">
    <property type="protein sequence ID" value="RZD14665.1"/>
    <property type="molecule type" value="Genomic_DNA"/>
</dbReference>
<dbReference type="Gene3D" id="3.10.20.600">
    <property type="match status" value="1"/>
</dbReference>
<dbReference type="InterPro" id="IPR037207">
    <property type="entry name" value="Nuop51_4Fe4S-bd_sf"/>
</dbReference>
<evidence type="ECO:0000256" key="5">
    <source>
        <dbReference type="ARBA" id="ARBA00023014"/>
    </source>
</evidence>
<dbReference type="AlphaFoldDB" id="A0A519BBK8"/>
<dbReference type="GO" id="GO:0010181">
    <property type="term" value="F:FMN binding"/>
    <property type="evidence" value="ECO:0007669"/>
    <property type="project" value="InterPro"/>
</dbReference>
<evidence type="ECO:0000313" key="7">
    <source>
        <dbReference type="EMBL" id="RZD14665.1"/>
    </source>
</evidence>
<protein>
    <submittedName>
        <fullName evidence="7">Formate dehydrogenase</fullName>
    </submittedName>
</protein>
<dbReference type="InterPro" id="IPR037225">
    <property type="entry name" value="Nuo51_FMN-bd_sf"/>
</dbReference>
<evidence type="ECO:0000256" key="1">
    <source>
        <dbReference type="ARBA" id="ARBA00007523"/>
    </source>
</evidence>
<keyword evidence="3" id="KW-0479">Metal-binding</keyword>
<dbReference type="FunFam" id="3.40.50.11540:FF:000001">
    <property type="entry name" value="NADH dehydrogenase [ubiquinone] flavoprotein 1, mitochondrial"/>
    <property type="match status" value="1"/>
</dbReference>
<evidence type="ECO:0000256" key="4">
    <source>
        <dbReference type="ARBA" id="ARBA00023004"/>
    </source>
</evidence>
<dbReference type="SUPFAM" id="SSF142984">
    <property type="entry name" value="Nqo1 middle domain-like"/>
    <property type="match status" value="1"/>
</dbReference>
<dbReference type="SUPFAM" id="SSF142019">
    <property type="entry name" value="Nqo1 FMN-binding domain-like"/>
    <property type="match status" value="1"/>
</dbReference>
<name>A0A519BBK8_9DELT</name>
<organism evidence="7 8">
    <name type="scientific">Candidatus Acidulodesulfobacterium ferriphilum</name>
    <dbReference type="NCBI Taxonomy" id="2597223"/>
    <lineage>
        <taxon>Bacteria</taxon>
        <taxon>Deltaproteobacteria</taxon>
        <taxon>Candidatus Acidulodesulfobacterales</taxon>
        <taxon>Candidatus Acidulodesulfobacterium</taxon>
    </lineage>
</organism>
<feature type="domain" description="NADH-ubiquinone oxidoreductase 51kDa subunit iron-sulphur binding" evidence="6">
    <location>
        <begin position="463"/>
        <end position="508"/>
    </location>
</feature>
<dbReference type="PANTHER" id="PTHR43578">
    <property type="entry name" value="NADH-QUINONE OXIDOREDUCTASE SUBUNIT F"/>
    <property type="match status" value="1"/>
</dbReference>
<dbReference type="GO" id="GO:0046872">
    <property type="term" value="F:metal ion binding"/>
    <property type="evidence" value="ECO:0007669"/>
    <property type="project" value="UniProtKB-KW"/>
</dbReference>
<reference evidence="7 8" key="1">
    <citation type="submission" date="2019-01" db="EMBL/GenBank/DDBJ databases">
        <title>Insights into ecological role of a new deltaproteobacterial order Candidatus Sinidesulfobacterales (Sva0485) by metagenomics and metatranscriptomics.</title>
        <authorList>
            <person name="Tan S."/>
            <person name="Liu J."/>
            <person name="Fang Y."/>
            <person name="Hedlund B.P."/>
            <person name="Lian Z.H."/>
            <person name="Huang L.Y."/>
            <person name="Li J.T."/>
            <person name="Huang L.N."/>
            <person name="Li W.J."/>
            <person name="Jiang H.C."/>
            <person name="Dong H.L."/>
            <person name="Shu W.S."/>
        </authorList>
    </citation>
    <scope>NUCLEOTIDE SEQUENCE [LARGE SCALE GENOMIC DNA]</scope>
    <source>
        <strain evidence="7">AP3</strain>
    </source>
</reference>
<comment type="similarity">
    <text evidence="1">Belongs to the complex I 51 kDa subunit family.</text>
</comment>
<evidence type="ECO:0000313" key="8">
    <source>
        <dbReference type="Proteomes" id="UP000320813"/>
    </source>
</evidence>
<dbReference type="Proteomes" id="UP000320813">
    <property type="component" value="Unassembled WGS sequence"/>
</dbReference>
<dbReference type="SMART" id="SM00928">
    <property type="entry name" value="NADH_4Fe-4S"/>
    <property type="match status" value="1"/>
</dbReference>
<keyword evidence="5" id="KW-0411">Iron-sulfur</keyword>
<dbReference type="InterPro" id="IPR011538">
    <property type="entry name" value="Nuo51_FMN-bd"/>
</dbReference>
<sequence length="547" mass="59707">MVKVYIPDDTTSISLFSDEIAKVISLEAEKRGINIQLIRNGSRGLFKFEPLVEIENKNGRFAFGPVTIDNAGLLFENNVFSGNFSGYDNNPTRLNVTASKGFNQIFLGESKNIPQLKKQSRLVFNRVGLIGPLSLDDYGNNYGLNGIKNAINMDGNSVIEILKKSGLRGRGGAGFPTYLKWETVLNAKSEVKYIVCNADEGDSGTFADRMLLEGDPFAVIEGMAIAGITVYAEKGYIYLRSEYFKAAKKLEKALELSYKEGLLGKNIFGTDKSFDINLIAGAGSYICGEETALLESIENKRGTVRVRPPVPAISGLYDKPTILNNVTTFASVAYILSRNSARKNFESFGGHQRIDNPEDDFSLLGTETSKGTIPFQLSGAAAYPGLYELPAGISLRKLVLDMGGCSAEGGHLKCVQIGGPLGAYFPATDEFLDIKLSYEAVAEKGGLLGHGGVVVFDENTDMKLVLANILDFCVHESCGKCTPCRIGSIRLKELFERVLNKQNVENNLKIISEILETMKELSLCGLGSGMHYPVNSLLKYFKEEILS</sequence>
<evidence type="ECO:0000259" key="6">
    <source>
        <dbReference type="SMART" id="SM00928"/>
    </source>
</evidence>
<dbReference type="InterPro" id="IPR001949">
    <property type="entry name" value="NADH-UbQ_OxRdtase_51kDa_CS"/>
</dbReference>
<dbReference type="Gene3D" id="6.10.250.1450">
    <property type="match status" value="1"/>
</dbReference>
<dbReference type="GO" id="GO:0008137">
    <property type="term" value="F:NADH dehydrogenase (ubiquinone) activity"/>
    <property type="evidence" value="ECO:0007669"/>
    <property type="project" value="InterPro"/>
</dbReference>
<dbReference type="InterPro" id="IPR019575">
    <property type="entry name" value="Nuop51_4Fe4S-bd"/>
</dbReference>
<keyword evidence="2" id="KW-0004">4Fe-4S</keyword>